<feature type="compositionally biased region" description="Polar residues" evidence="2">
    <location>
        <begin position="9"/>
        <end position="25"/>
    </location>
</feature>
<gene>
    <name evidence="3" type="ORF">LSALG_LOCUS34563</name>
</gene>
<proteinExistence type="predicted"/>
<feature type="coiled-coil region" evidence="1">
    <location>
        <begin position="270"/>
        <end position="304"/>
    </location>
</feature>
<evidence type="ECO:0000313" key="3">
    <source>
        <dbReference type="EMBL" id="CAI9295633.1"/>
    </source>
</evidence>
<reference evidence="3" key="1">
    <citation type="submission" date="2023-04" db="EMBL/GenBank/DDBJ databases">
        <authorList>
            <person name="Vijverberg K."/>
            <person name="Xiong W."/>
            <person name="Schranz E."/>
        </authorList>
    </citation>
    <scope>NUCLEOTIDE SEQUENCE</scope>
</reference>
<feature type="region of interest" description="Disordered" evidence="2">
    <location>
        <begin position="1"/>
        <end position="25"/>
    </location>
</feature>
<dbReference type="AlphaFoldDB" id="A0AA36EGJ3"/>
<sequence length="463" mass="51508">MGLSKNEDIATTLQPENSQPISTNPEVTIHLPISVPISTDFIETVSIPYPTTNISIPISIASCPPVSLGVLQPTPIFTDSTTTPSTTIKRPVSVNASDAGARASGFTTGHSTPLISPLRQNDLDMIVGDDEDFARFTYSLFNIRTKSDDEAPITRGKINAIDEKLDSLLHVSKASSTDDYSQATIKSLLETLMKEHSTNLEKMNKVVDASAKANEVISSLGSTLKTEKEKLQEVCTGLKSDHDEFQSSISLQIYKLQDDLIMEREIMDALAVKTKKVKVLTVKLENVEKQVNDLLSEMETMKSYITDVIAMLSDIIETRDSMITITVKKQLAEKLRQEDPKPLANPIVKSESKLKGKEKLFNKEPIVDNSEDDEPDENELKRRKAHEAEMDEHQRIIREADVKDKVERESYSERICGYAKSNLARTSCVIQASKYTRFTVGSPINSKSLQVSFFCESSECPFH</sequence>
<organism evidence="3 4">
    <name type="scientific">Lactuca saligna</name>
    <name type="common">Willowleaf lettuce</name>
    <dbReference type="NCBI Taxonomy" id="75948"/>
    <lineage>
        <taxon>Eukaryota</taxon>
        <taxon>Viridiplantae</taxon>
        <taxon>Streptophyta</taxon>
        <taxon>Embryophyta</taxon>
        <taxon>Tracheophyta</taxon>
        <taxon>Spermatophyta</taxon>
        <taxon>Magnoliopsida</taxon>
        <taxon>eudicotyledons</taxon>
        <taxon>Gunneridae</taxon>
        <taxon>Pentapetalae</taxon>
        <taxon>asterids</taxon>
        <taxon>campanulids</taxon>
        <taxon>Asterales</taxon>
        <taxon>Asteraceae</taxon>
        <taxon>Cichorioideae</taxon>
        <taxon>Cichorieae</taxon>
        <taxon>Lactucinae</taxon>
        <taxon>Lactuca</taxon>
    </lineage>
</organism>
<protein>
    <submittedName>
        <fullName evidence="3">Uncharacterized protein</fullName>
    </submittedName>
</protein>
<keyword evidence="4" id="KW-1185">Reference proteome</keyword>
<keyword evidence="1" id="KW-0175">Coiled coil</keyword>
<evidence type="ECO:0000313" key="4">
    <source>
        <dbReference type="Proteomes" id="UP001177003"/>
    </source>
</evidence>
<evidence type="ECO:0000256" key="2">
    <source>
        <dbReference type="SAM" id="MobiDB-lite"/>
    </source>
</evidence>
<dbReference type="Proteomes" id="UP001177003">
    <property type="component" value="Chromosome 8"/>
</dbReference>
<evidence type="ECO:0000256" key="1">
    <source>
        <dbReference type="SAM" id="Coils"/>
    </source>
</evidence>
<dbReference type="EMBL" id="OX465084">
    <property type="protein sequence ID" value="CAI9295633.1"/>
    <property type="molecule type" value="Genomic_DNA"/>
</dbReference>
<accession>A0AA36EGJ3</accession>
<name>A0AA36EGJ3_LACSI</name>
<feature type="region of interest" description="Disordered" evidence="2">
    <location>
        <begin position="361"/>
        <end position="390"/>
    </location>
</feature>